<dbReference type="AlphaFoldDB" id="A0A846U8B4"/>
<dbReference type="SUPFAM" id="SSF89447">
    <property type="entry name" value="AbrB/MazE/MraZ-like"/>
    <property type="match status" value="1"/>
</dbReference>
<dbReference type="Proteomes" id="UP000521379">
    <property type="component" value="Unassembled WGS sequence"/>
</dbReference>
<dbReference type="Gene3D" id="2.10.260.10">
    <property type="match status" value="1"/>
</dbReference>
<sequence>MATGTMTSKGQITIPKDIRASLGLTPGTRVTFTRNHAGEIVMSRASGSLMDLGGTLHRPGEPVSIDVMEEAIIQGANQ</sequence>
<organism evidence="3 4">
    <name type="scientific">Kocuria subflava</name>
    <dbReference type="NCBI Taxonomy" id="1736139"/>
    <lineage>
        <taxon>Bacteria</taxon>
        <taxon>Bacillati</taxon>
        <taxon>Actinomycetota</taxon>
        <taxon>Actinomycetes</taxon>
        <taxon>Micrococcales</taxon>
        <taxon>Micrococcaceae</taxon>
        <taxon>Kocuria</taxon>
    </lineage>
</organism>
<dbReference type="SMART" id="SM00966">
    <property type="entry name" value="SpoVT_AbrB"/>
    <property type="match status" value="1"/>
</dbReference>
<gene>
    <name evidence="3" type="ORF">GTW58_07720</name>
</gene>
<dbReference type="RefSeq" id="WP_047688764.1">
    <property type="nucleotide sequence ID" value="NZ_JAAVUN010000012.1"/>
</dbReference>
<name>A0A846U8B4_9MICC</name>
<keyword evidence="4" id="KW-1185">Reference proteome</keyword>
<protein>
    <submittedName>
        <fullName evidence="3">AbrB/MazE/SpoVT family DNA-binding domain-containing protein</fullName>
    </submittedName>
</protein>
<dbReference type="InterPro" id="IPR007159">
    <property type="entry name" value="SpoVT-AbrB_dom"/>
</dbReference>
<comment type="caution">
    <text evidence="3">The sequence shown here is derived from an EMBL/GenBank/DDBJ whole genome shotgun (WGS) entry which is preliminary data.</text>
</comment>
<reference evidence="3 4" key="1">
    <citation type="submission" date="2020-02" db="EMBL/GenBank/DDBJ databases">
        <authorList>
            <person name="Sun Q."/>
        </authorList>
    </citation>
    <scope>NUCLEOTIDE SEQUENCE [LARGE SCALE GENOMIC DNA]</scope>
    <source>
        <strain evidence="3 4">YIM 13062</strain>
    </source>
</reference>
<proteinExistence type="predicted"/>
<accession>A0A846U8B4</accession>
<keyword evidence="1 3" id="KW-0238">DNA-binding</keyword>
<dbReference type="NCBIfam" id="TIGR01439">
    <property type="entry name" value="lp_hng_hel_AbrB"/>
    <property type="match status" value="1"/>
</dbReference>
<dbReference type="Pfam" id="PF04014">
    <property type="entry name" value="MazE_antitoxin"/>
    <property type="match status" value="1"/>
</dbReference>
<dbReference type="GO" id="GO:0003677">
    <property type="term" value="F:DNA binding"/>
    <property type="evidence" value="ECO:0007669"/>
    <property type="project" value="UniProtKB-UniRule"/>
</dbReference>
<feature type="domain" description="SpoVT-AbrB" evidence="2">
    <location>
        <begin position="1"/>
        <end position="47"/>
    </location>
</feature>
<dbReference type="InterPro" id="IPR037914">
    <property type="entry name" value="SpoVT-AbrB_sf"/>
</dbReference>
<evidence type="ECO:0000256" key="1">
    <source>
        <dbReference type="PROSITE-ProRule" id="PRU01076"/>
    </source>
</evidence>
<dbReference type="PROSITE" id="PS51740">
    <property type="entry name" value="SPOVT_ABRB"/>
    <property type="match status" value="1"/>
</dbReference>
<evidence type="ECO:0000313" key="3">
    <source>
        <dbReference type="EMBL" id="NKE09826.1"/>
    </source>
</evidence>
<evidence type="ECO:0000313" key="4">
    <source>
        <dbReference type="Proteomes" id="UP000521379"/>
    </source>
</evidence>
<dbReference type="EMBL" id="JAAVUN010000012">
    <property type="protein sequence ID" value="NKE09826.1"/>
    <property type="molecule type" value="Genomic_DNA"/>
</dbReference>
<evidence type="ECO:0000259" key="2">
    <source>
        <dbReference type="PROSITE" id="PS51740"/>
    </source>
</evidence>